<evidence type="ECO:0000313" key="2">
    <source>
        <dbReference type="EMBL" id="MED5051000.1"/>
    </source>
</evidence>
<name>A0ABD5IRT9_9BACL</name>
<evidence type="ECO:0000313" key="4">
    <source>
        <dbReference type="Proteomes" id="UP001339962"/>
    </source>
</evidence>
<reference evidence="1 3" key="1">
    <citation type="submission" date="2023-01" db="EMBL/GenBank/DDBJ databases">
        <title>Genome-based reclassification of Anoxybacillus geothermalis as a later heterotypic synonym of Anoxybacillus rupiensis.</title>
        <authorList>
            <person name="Inan Bektas K."/>
            <person name="Canakci S."/>
            <person name="Belduz A.A."/>
            <person name="Guler H.H."/>
        </authorList>
    </citation>
    <scope>NUCLEOTIDE SEQUENCE [LARGE SCALE GENOMIC DNA]</scope>
    <source>
        <strain evidence="1 3">DSM 17127</strain>
    </source>
</reference>
<evidence type="ECO:0000313" key="1">
    <source>
        <dbReference type="EMBL" id="MDE8562780.1"/>
    </source>
</evidence>
<dbReference type="RefSeq" id="WP_156450480.1">
    <property type="nucleotide sequence ID" value="NZ_JACIDF010000003.1"/>
</dbReference>
<gene>
    <name evidence="2" type="ORF">P9850_03815</name>
    <name evidence="1" type="ORF">PNH38_02650</name>
</gene>
<accession>A0ABD5IRT9</accession>
<proteinExistence type="predicted"/>
<reference evidence="2 4" key="2">
    <citation type="submission" date="2023-03" db="EMBL/GenBank/DDBJ databases">
        <title>Bacillus Genome Sequencing.</title>
        <authorList>
            <person name="Dunlap C."/>
        </authorList>
    </citation>
    <scope>NUCLEOTIDE SEQUENCE [LARGE SCALE GENOMIC DNA]</scope>
    <source>
        <strain evidence="2 4">NRS-38</strain>
    </source>
</reference>
<sequence>MSTWLGLWDEAAVHNNIKEAATQGYSINQSRNFEWYEPQNRCSIQRY</sequence>
<dbReference type="AlphaFoldDB" id="A0ABD5IRT9"/>
<protein>
    <submittedName>
        <fullName evidence="2">Uncharacterized protein</fullName>
    </submittedName>
</protein>
<dbReference type="EMBL" id="JAQOTG010000001">
    <property type="protein sequence ID" value="MDE8562780.1"/>
    <property type="molecule type" value="Genomic_DNA"/>
</dbReference>
<dbReference type="EMBL" id="JARTLI010000004">
    <property type="protein sequence ID" value="MED5051000.1"/>
    <property type="molecule type" value="Genomic_DNA"/>
</dbReference>
<evidence type="ECO:0000313" key="3">
    <source>
        <dbReference type="Proteomes" id="UP001213979"/>
    </source>
</evidence>
<organism evidence="2 4">
    <name type="scientific">Anoxybacteroides rupiense</name>
    <dbReference type="NCBI Taxonomy" id="311460"/>
    <lineage>
        <taxon>Bacteria</taxon>
        <taxon>Bacillati</taxon>
        <taxon>Bacillota</taxon>
        <taxon>Bacilli</taxon>
        <taxon>Bacillales</taxon>
        <taxon>Anoxybacillaceae</taxon>
        <taxon>Anoxybacteroides</taxon>
    </lineage>
</organism>
<keyword evidence="3" id="KW-1185">Reference proteome</keyword>
<dbReference type="Proteomes" id="UP001339962">
    <property type="component" value="Unassembled WGS sequence"/>
</dbReference>
<comment type="caution">
    <text evidence="2">The sequence shown here is derived from an EMBL/GenBank/DDBJ whole genome shotgun (WGS) entry which is preliminary data.</text>
</comment>
<dbReference type="Proteomes" id="UP001213979">
    <property type="component" value="Unassembled WGS sequence"/>
</dbReference>